<dbReference type="Proteomes" id="UP000606720">
    <property type="component" value="Unassembled WGS sequence"/>
</dbReference>
<evidence type="ECO:0000313" key="2">
    <source>
        <dbReference type="Proteomes" id="UP000606720"/>
    </source>
</evidence>
<dbReference type="Pfam" id="PF04402">
    <property type="entry name" value="SIMPL"/>
    <property type="match status" value="1"/>
</dbReference>
<organism evidence="1 2">
    <name type="scientific">Roseburia zhanii</name>
    <dbReference type="NCBI Taxonomy" id="2763064"/>
    <lineage>
        <taxon>Bacteria</taxon>
        <taxon>Bacillati</taxon>
        <taxon>Bacillota</taxon>
        <taxon>Clostridia</taxon>
        <taxon>Lachnospirales</taxon>
        <taxon>Lachnospiraceae</taxon>
        <taxon>Roseburia</taxon>
    </lineage>
</organism>
<comment type="caution">
    <text evidence="1">The sequence shown here is derived from an EMBL/GenBank/DDBJ whole genome shotgun (WGS) entry which is preliminary data.</text>
</comment>
<evidence type="ECO:0000313" key="1">
    <source>
        <dbReference type="EMBL" id="MBC5714333.1"/>
    </source>
</evidence>
<sequence length="155" mass="17483">MANIGFMEVFGKSADKAKRDNDKIGRMFAKMGLLLAAVSEILLLVSQIIDELEYSTRFQIEYELSNEDQIREELLKEALLDSKKKAEDLAEALNMTVIGVKSVEAYSKLNGRTEGIACERSICDYMGVPQFSHSNKLQAKEKELSESIEVKWNLV</sequence>
<dbReference type="EMBL" id="JACOPH010000006">
    <property type="protein sequence ID" value="MBC5714333.1"/>
    <property type="molecule type" value="Genomic_DNA"/>
</dbReference>
<dbReference type="RefSeq" id="WP_186867050.1">
    <property type="nucleotide sequence ID" value="NZ_JACOPH010000006.1"/>
</dbReference>
<protein>
    <submittedName>
        <fullName evidence="1">SIMPL domain-containing protein</fullName>
    </submittedName>
</protein>
<dbReference type="InterPro" id="IPR007497">
    <property type="entry name" value="SIMPL/DUF541"/>
</dbReference>
<dbReference type="Gene3D" id="3.30.110.170">
    <property type="entry name" value="Protein of unknown function (DUF541), domain 1"/>
    <property type="match status" value="1"/>
</dbReference>
<reference evidence="1" key="1">
    <citation type="submission" date="2020-08" db="EMBL/GenBank/DDBJ databases">
        <title>Genome public.</title>
        <authorList>
            <person name="Liu C."/>
            <person name="Sun Q."/>
        </authorList>
    </citation>
    <scope>NUCLEOTIDE SEQUENCE</scope>
    <source>
        <strain evidence="1">BX1005</strain>
    </source>
</reference>
<gene>
    <name evidence="1" type="ORF">H8S17_08930</name>
</gene>
<accession>A0A923LP61</accession>
<proteinExistence type="predicted"/>
<keyword evidence="2" id="KW-1185">Reference proteome</keyword>
<name>A0A923LP61_9FIRM</name>
<dbReference type="AlphaFoldDB" id="A0A923LP61"/>